<name>A0AAD1HI39_9MYCO</name>
<organism evidence="1 2">
    <name type="scientific">Mycolicibacterium aichiense</name>
    <dbReference type="NCBI Taxonomy" id="1799"/>
    <lineage>
        <taxon>Bacteria</taxon>
        <taxon>Bacillati</taxon>
        <taxon>Actinomycetota</taxon>
        <taxon>Actinomycetes</taxon>
        <taxon>Mycobacteriales</taxon>
        <taxon>Mycobacteriaceae</taxon>
        <taxon>Mycolicibacterium</taxon>
    </lineage>
</organism>
<accession>A0AAD1HI39</accession>
<evidence type="ECO:0000313" key="1">
    <source>
        <dbReference type="EMBL" id="BBX05486.1"/>
    </source>
</evidence>
<reference evidence="1 2" key="1">
    <citation type="journal article" date="2019" name="Emerg. Microbes Infect.">
        <title>Comprehensive subspecies identification of 175 nontuberculous mycobacteria species based on 7547 genomic profiles.</title>
        <authorList>
            <person name="Matsumoto Y."/>
            <person name="Kinjo T."/>
            <person name="Motooka D."/>
            <person name="Nabeya D."/>
            <person name="Jung N."/>
            <person name="Uechi K."/>
            <person name="Horii T."/>
            <person name="Iida T."/>
            <person name="Fujita J."/>
            <person name="Nakamura S."/>
        </authorList>
    </citation>
    <scope>NUCLEOTIDE SEQUENCE [LARGE SCALE GENOMIC DNA]</scope>
    <source>
        <strain evidence="1 2">JCM 6376</strain>
    </source>
</reference>
<dbReference type="Proteomes" id="UP000467327">
    <property type="component" value="Chromosome"/>
</dbReference>
<keyword evidence="2" id="KW-1185">Reference proteome</keyword>
<gene>
    <name evidence="1" type="ORF">MAIC_02890</name>
</gene>
<evidence type="ECO:0000313" key="2">
    <source>
        <dbReference type="Proteomes" id="UP000467327"/>
    </source>
</evidence>
<dbReference type="AlphaFoldDB" id="A0AAD1HI39"/>
<dbReference type="KEGG" id="maic:MAIC_02890"/>
<protein>
    <submittedName>
        <fullName evidence="1">Uncharacterized protein</fullName>
    </submittedName>
</protein>
<sequence length="95" mass="9615">MGLLDTSCVGLNQLATDCRSLGAAIAAGTDYAPSGSTWQATVAAINDANADAAVAARAMGARMQDTAASLSITAAHYEVNEDRSASDLRVLVAEV</sequence>
<proteinExistence type="predicted"/>
<dbReference type="EMBL" id="AP022561">
    <property type="protein sequence ID" value="BBX05486.1"/>
    <property type="molecule type" value="Genomic_DNA"/>
</dbReference>